<dbReference type="EMBL" id="CP006585">
    <property type="protein sequence ID" value="AGW12146.1"/>
    <property type="molecule type" value="Genomic_DNA"/>
</dbReference>
<keyword evidence="3" id="KW-1185">Reference proteome</keyword>
<dbReference type="OrthoDB" id="5456728at2"/>
<protein>
    <submittedName>
        <fullName evidence="2">Uncharacterized protein</fullName>
    </submittedName>
</protein>
<gene>
    <name evidence="2" type="ORF">DGI_0212</name>
</gene>
<dbReference type="HOGENOM" id="CLU_1452261_0_0_7"/>
<keyword evidence="1" id="KW-0732">Signal</keyword>
<organism evidence="2 3">
    <name type="scientific">Megalodesulfovibrio gigas (strain ATCC 19364 / DSM 1382 / NCIMB 9332 / VKM B-1759)</name>
    <name type="common">Desulfovibrio gigas</name>
    <dbReference type="NCBI Taxonomy" id="1121448"/>
    <lineage>
        <taxon>Bacteria</taxon>
        <taxon>Pseudomonadati</taxon>
        <taxon>Thermodesulfobacteriota</taxon>
        <taxon>Desulfovibrionia</taxon>
        <taxon>Desulfovibrionales</taxon>
        <taxon>Desulfovibrionaceae</taxon>
        <taxon>Megalodesulfovibrio</taxon>
    </lineage>
</organism>
<evidence type="ECO:0000313" key="2">
    <source>
        <dbReference type="EMBL" id="AGW12146.1"/>
    </source>
</evidence>
<proteinExistence type="predicted"/>
<evidence type="ECO:0000256" key="1">
    <source>
        <dbReference type="SAM" id="SignalP"/>
    </source>
</evidence>
<accession>T2G7P4</accession>
<feature type="signal peptide" evidence="1">
    <location>
        <begin position="1"/>
        <end position="39"/>
    </location>
</feature>
<reference evidence="2 3" key="1">
    <citation type="journal article" date="2013" name="J. Bacteriol.">
        <title>Roles of HynAB and Ech, the only two hydrogenases found in the model sulfate reducer Desulfovibrio gigas.</title>
        <authorList>
            <person name="Morais-Silva F.O."/>
            <person name="Santos C.I."/>
            <person name="Rodrigues R."/>
            <person name="Pereira I.A."/>
            <person name="Rodrigues-Pousada C."/>
        </authorList>
    </citation>
    <scope>NUCLEOTIDE SEQUENCE [LARGE SCALE GENOMIC DNA]</scope>
    <source>
        <strain evidence="3">ATCC 19364 / DSM 1382 / NCIMB 9332 / VKM B-1759</strain>
    </source>
</reference>
<dbReference type="AlphaFoldDB" id="T2G7P4"/>
<feature type="chain" id="PRO_5004599639" evidence="1">
    <location>
        <begin position="40"/>
        <end position="186"/>
    </location>
</feature>
<sequence>MEHAGLQTRCPAAGVLWKRAILALCCTLVVIMAAGNALAQPREAFTPSIPEEAVRKWFATVKLPGFKQVSLYHEFHPVDGSLVARYEAPGKVVYVSYIDNVRKDPTYGFRRDAKTMAQVGGKMPPTSKEVAGVKWHGNDSTPSPVATLDLSQEVKILLVGYENVALDELYALAGGISFDILKRAHR</sequence>
<dbReference type="PATRIC" id="fig|1121448.10.peg.217"/>
<dbReference type="RefSeq" id="WP_021758741.1">
    <property type="nucleotide sequence ID" value="NC_022444.1"/>
</dbReference>
<dbReference type="KEGG" id="dgg:DGI_0212"/>
<name>T2G7P4_MEGG1</name>
<evidence type="ECO:0000313" key="3">
    <source>
        <dbReference type="Proteomes" id="UP000016587"/>
    </source>
</evidence>
<reference evidence="3" key="2">
    <citation type="submission" date="2013-07" db="EMBL/GenBank/DDBJ databases">
        <authorList>
            <person name="Morais-Silva F.O."/>
            <person name="Rezende A.M."/>
            <person name="Pimentel C."/>
            <person name="Resende D.M."/>
            <person name="Santos C.I."/>
            <person name="Clemente C."/>
            <person name="de Oliveira L.M."/>
            <person name="da Silva S.M."/>
            <person name="Costa D.A."/>
            <person name="Varela-Raposo A."/>
            <person name="Horacio E.C.A."/>
            <person name="Matos M."/>
            <person name="Flores O."/>
            <person name="Ruiz J.C."/>
            <person name="Rodrigues-Pousada C."/>
        </authorList>
    </citation>
    <scope>NUCLEOTIDE SEQUENCE [LARGE SCALE GENOMIC DNA]</scope>
    <source>
        <strain evidence="3">ATCC 19364 / DSM 1382 / NCIMB 9332 / VKM B-1759</strain>
    </source>
</reference>
<dbReference type="Proteomes" id="UP000016587">
    <property type="component" value="Chromosome"/>
</dbReference>